<name>A0A2M4C8E2_9DIPT</name>
<sequence>MRCTINGRYRWFTGPYRLLIRDVLVIVIVLAQHGADAVNITLCYLSSFHVQCLRRPAQYHRVRGNHNARFVFQQTKYAIPYNVPGHVGIQRRQDVVQQIYFLVLINCPSQGHAGFLPSG</sequence>
<organism evidence="1">
    <name type="scientific">Anopheles marajoara</name>
    <dbReference type="NCBI Taxonomy" id="58244"/>
    <lineage>
        <taxon>Eukaryota</taxon>
        <taxon>Metazoa</taxon>
        <taxon>Ecdysozoa</taxon>
        <taxon>Arthropoda</taxon>
        <taxon>Hexapoda</taxon>
        <taxon>Insecta</taxon>
        <taxon>Pterygota</taxon>
        <taxon>Neoptera</taxon>
        <taxon>Endopterygota</taxon>
        <taxon>Diptera</taxon>
        <taxon>Nematocera</taxon>
        <taxon>Culicoidea</taxon>
        <taxon>Culicidae</taxon>
        <taxon>Anophelinae</taxon>
        <taxon>Anopheles</taxon>
    </lineage>
</organism>
<dbReference type="AlphaFoldDB" id="A0A2M4C8E2"/>
<accession>A0A2M4C8E2</accession>
<reference evidence="1" key="1">
    <citation type="submission" date="2018-01" db="EMBL/GenBank/DDBJ databases">
        <title>An insight into the sialome of Amazonian anophelines.</title>
        <authorList>
            <person name="Ribeiro J.M."/>
            <person name="Scarpassa V."/>
            <person name="Calvo E."/>
        </authorList>
    </citation>
    <scope>NUCLEOTIDE SEQUENCE</scope>
    <source>
        <tissue evidence="1">Salivary glands</tissue>
    </source>
</reference>
<evidence type="ECO:0000313" key="1">
    <source>
        <dbReference type="EMBL" id="MBW61238.1"/>
    </source>
</evidence>
<dbReference type="EMBL" id="GGFJ01012097">
    <property type="protein sequence ID" value="MBW61238.1"/>
    <property type="molecule type" value="Transcribed_RNA"/>
</dbReference>
<proteinExistence type="predicted"/>
<protein>
    <submittedName>
        <fullName evidence="1">Putative secreted protein</fullName>
    </submittedName>
</protein>